<dbReference type="EMBL" id="UOGB01000074">
    <property type="protein sequence ID" value="VAX16955.1"/>
    <property type="molecule type" value="Genomic_DNA"/>
</dbReference>
<accession>A0A3B1CDZ8</accession>
<dbReference type="InterPro" id="IPR013783">
    <property type="entry name" value="Ig-like_fold"/>
</dbReference>
<dbReference type="AlphaFoldDB" id="A0A3B1CDZ8"/>
<proteinExistence type="predicted"/>
<dbReference type="Gene3D" id="2.60.40.10">
    <property type="entry name" value="Immunoglobulins"/>
    <property type="match status" value="1"/>
</dbReference>
<feature type="non-terminal residue" evidence="1">
    <location>
        <position position="1"/>
    </location>
</feature>
<evidence type="ECO:0000313" key="1">
    <source>
        <dbReference type="EMBL" id="VAX16955.1"/>
    </source>
</evidence>
<name>A0A3B1CDZ8_9ZZZZ</name>
<organism evidence="1">
    <name type="scientific">hydrothermal vent metagenome</name>
    <dbReference type="NCBI Taxonomy" id="652676"/>
    <lineage>
        <taxon>unclassified sequences</taxon>
        <taxon>metagenomes</taxon>
        <taxon>ecological metagenomes</taxon>
    </lineage>
</organism>
<reference evidence="1" key="1">
    <citation type="submission" date="2018-06" db="EMBL/GenBank/DDBJ databases">
        <authorList>
            <person name="Zhirakovskaya E."/>
        </authorList>
    </citation>
    <scope>NUCLEOTIDE SEQUENCE</scope>
</reference>
<sequence length="161" mass="17775">NGMEFFRYEGDCADVPRVEPCVLTMDGYKEVPVRFYPPQPRLMWLKLDPETGIGEPVPFGDNTIEFTSDMLKGGCASTTVIVHNNSNRSLDIGKIGGLDPLEEPFAIMDDTCSDTTLDFQSDCTFMVNYCPSDNGQYTDTFDIPSSDPNYPSQTIEVTGGS</sequence>
<gene>
    <name evidence="1" type="ORF">MNBD_NITROSPINAE03-850</name>
</gene>
<protein>
    <submittedName>
        <fullName evidence="1">Uncharacterized protein</fullName>
    </submittedName>
</protein>